<dbReference type="GeneID" id="98178663"/>
<feature type="transmembrane region" description="Helical" evidence="2">
    <location>
        <begin position="92"/>
        <end position="110"/>
    </location>
</feature>
<keyword evidence="2" id="KW-0812">Transmembrane</keyword>
<gene>
    <name evidence="3" type="ORF">MFIFM68171_07920</name>
</gene>
<dbReference type="Proteomes" id="UP001628179">
    <property type="component" value="Unassembled WGS sequence"/>
</dbReference>
<evidence type="ECO:0000313" key="3">
    <source>
        <dbReference type="EMBL" id="GAB1317710.1"/>
    </source>
</evidence>
<organism evidence="3 4">
    <name type="scientific">Madurella fahalii</name>
    <dbReference type="NCBI Taxonomy" id="1157608"/>
    <lineage>
        <taxon>Eukaryota</taxon>
        <taxon>Fungi</taxon>
        <taxon>Dikarya</taxon>
        <taxon>Ascomycota</taxon>
        <taxon>Pezizomycotina</taxon>
        <taxon>Sordariomycetes</taxon>
        <taxon>Sordariomycetidae</taxon>
        <taxon>Sordariales</taxon>
        <taxon>Sordariales incertae sedis</taxon>
        <taxon>Madurella</taxon>
    </lineage>
</organism>
<keyword evidence="2" id="KW-1133">Transmembrane helix</keyword>
<proteinExistence type="predicted"/>
<evidence type="ECO:0000313" key="4">
    <source>
        <dbReference type="Proteomes" id="UP001628179"/>
    </source>
</evidence>
<dbReference type="EMBL" id="BAAFSV010000004">
    <property type="protein sequence ID" value="GAB1317710.1"/>
    <property type="molecule type" value="Genomic_DNA"/>
</dbReference>
<evidence type="ECO:0000256" key="2">
    <source>
        <dbReference type="SAM" id="Phobius"/>
    </source>
</evidence>
<name>A0ABQ0GJ35_9PEZI</name>
<sequence length="114" mass="12524">MLSTEKPIVQASRFRRARGSSGETSADNVQGKFDTGSSPRKFTAPEPVAAPRVPQASPPVAPAAFTRPQAPPKTPKPVDTTSKEYKRASFRVWSTMTALPVLIVTSYFLYDRRE</sequence>
<keyword evidence="2" id="KW-0472">Membrane</keyword>
<dbReference type="RefSeq" id="XP_070919441.1">
    <property type="nucleotide sequence ID" value="XM_071063340.1"/>
</dbReference>
<reference evidence="3 4" key="1">
    <citation type="submission" date="2024-09" db="EMBL/GenBank/DDBJ databases">
        <title>Itraconazole resistance in Madurella fahalii resulting from another homologue of gene encoding cytochrome P450 14-alpha sterol demethylase (CYP51).</title>
        <authorList>
            <person name="Yoshioka I."/>
            <person name="Fahal A.H."/>
            <person name="Kaneko S."/>
            <person name="Yaguchi T."/>
        </authorList>
    </citation>
    <scope>NUCLEOTIDE SEQUENCE [LARGE SCALE GENOMIC DNA]</scope>
    <source>
        <strain evidence="3 4">IFM 68171</strain>
    </source>
</reference>
<protein>
    <submittedName>
        <fullName evidence="3">Uncharacterized protein</fullName>
    </submittedName>
</protein>
<evidence type="ECO:0000256" key="1">
    <source>
        <dbReference type="SAM" id="MobiDB-lite"/>
    </source>
</evidence>
<comment type="caution">
    <text evidence="3">The sequence shown here is derived from an EMBL/GenBank/DDBJ whole genome shotgun (WGS) entry which is preliminary data.</text>
</comment>
<keyword evidence="4" id="KW-1185">Reference proteome</keyword>
<feature type="region of interest" description="Disordered" evidence="1">
    <location>
        <begin position="1"/>
        <end position="82"/>
    </location>
</feature>
<accession>A0ABQ0GJ35</accession>